<comment type="caution">
    <text evidence="1">The sequence shown here is derived from an EMBL/GenBank/DDBJ whole genome shotgun (WGS) entry which is preliminary data.</text>
</comment>
<name>A0A8K0CPD1_IGNLU</name>
<dbReference type="EMBL" id="VTPC01068935">
    <property type="protein sequence ID" value="KAF2889266.1"/>
    <property type="molecule type" value="Genomic_DNA"/>
</dbReference>
<proteinExistence type="predicted"/>
<protein>
    <recommendedName>
        <fullName evidence="3">Nuclease HARBI1</fullName>
    </recommendedName>
</protein>
<reference evidence="1" key="1">
    <citation type="submission" date="2019-08" db="EMBL/GenBank/DDBJ databases">
        <title>The genome of the North American firefly Photinus pyralis.</title>
        <authorList>
            <consortium name="Photinus pyralis genome working group"/>
            <person name="Fallon T.R."/>
            <person name="Sander Lower S.E."/>
            <person name="Weng J.-K."/>
        </authorList>
    </citation>
    <scope>NUCLEOTIDE SEQUENCE</scope>
    <source>
        <strain evidence="1">TRF0915ILg1</strain>
        <tissue evidence="1">Whole body</tissue>
    </source>
</reference>
<sequence>MTRNEALCAVVAPHMQERHSFLACSDRFGFAKGTGHLIFMNILSAIVALRDDFIRWPNERERTELTQKIENQSRIPGVVDAIDGCHIMINPLRAKLFFI</sequence>
<keyword evidence="2" id="KW-1185">Reference proteome</keyword>
<evidence type="ECO:0000313" key="1">
    <source>
        <dbReference type="EMBL" id="KAF2889266.1"/>
    </source>
</evidence>
<dbReference type="OrthoDB" id="6764184at2759"/>
<dbReference type="Proteomes" id="UP000801492">
    <property type="component" value="Unassembled WGS sequence"/>
</dbReference>
<dbReference type="AlphaFoldDB" id="A0A8K0CPD1"/>
<evidence type="ECO:0000313" key="2">
    <source>
        <dbReference type="Proteomes" id="UP000801492"/>
    </source>
</evidence>
<accession>A0A8K0CPD1</accession>
<gene>
    <name evidence="1" type="ORF">ILUMI_16907</name>
</gene>
<evidence type="ECO:0008006" key="3">
    <source>
        <dbReference type="Google" id="ProtNLM"/>
    </source>
</evidence>
<organism evidence="1 2">
    <name type="scientific">Ignelater luminosus</name>
    <name type="common">Cucubano</name>
    <name type="synonym">Pyrophorus luminosus</name>
    <dbReference type="NCBI Taxonomy" id="2038154"/>
    <lineage>
        <taxon>Eukaryota</taxon>
        <taxon>Metazoa</taxon>
        <taxon>Ecdysozoa</taxon>
        <taxon>Arthropoda</taxon>
        <taxon>Hexapoda</taxon>
        <taxon>Insecta</taxon>
        <taxon>Pterygota</taxon>
        <taxon>Neoptera</taxon>
        <taxon>Endopterygota</taxon>
        <taxon>Coleoptera</taxon>
        <taxon>Polyphaga</taxon>
        <taxon>Elateriformia</taxon>
        <taxon>Elateroidea</taxon>
        <taxon>Elateridae</taxon>
        <taxon>Agrypninae</taxon>
        <taxon>Pyrophorini</taxon>
        <taxon>Ignelater</taxon>
    </lineage>
</organism>